<name>A0A9X2KH76_9MICC</name>
<dbReference type="Proteomes" id="UP001139502">
    <property type="component" value="Unassembled WGS sequence"/>
</dbReference>
<protein>
    <submittedName>
        <fullName evidence="2">Uncharacterized protein</fullName>
    </submittedName>
</protein>
<accession>A0A9X2KH76</accession>
<reference evidence="2" key="1">
    <citation type="submission" date="2022-06" db="EMBL/GenBank/DDBJ databases">
        <title>Rothia sp. isolated from sandalwood seedling.</title>
        <authorList>
            <person name="Tuikhar N."/>
            <person name="Kirdat K."/>
            <person name="Thorat V."/>
            <person name="Swetha P."/>
            <person name="Padma S."/>
            <person name="Sundararaj R."/>
            <person name="Yadav A."/>
        </authorList>
    </citation>
    <scope>NUCLEOTIDE SEQUENCE</scope>
    <source>
        <strain evidence="2">AR01</strain>
    </source>
</reference>
<feature type="transmembrane region" description="Helical" evidence="1">
    <location>
        <begin position="13"/>
        <end position="32"/>
    </location>
</feature>
<evidence type="ECO:0000256" key="1">
    <source>
        <dbReference type="SAM" id="Phobius"/>
    </source>
</evidence>
<evidence type="ECO:0000313" key="2">
    <source>
        <dbReference type="EMBL" id="MCP3425587.1"/>
    </source>
</evidence>
<gene>
    <name evidence="2" type="ORF">NBM05_06050</name>
</gene>
<keyword evidence="1" id="KW-1133">Transmembrane helix</keyword>
<keyword evidence="1" id="KW-0472">Membrane</keyword>
<sequence length="55" mass="5883">MIGLLGGYQHLGVIMWAFFGMYILGAVLTVTLRSPEDPVHQGAAARQEREAPVGG</sequence>
<dbReference type="EMBL" id="JANAFB010000011">
    <property type="protein sequence ID" value="MCP3425587.1"/>
    <property type="molecule type" value="Genomic_DNA"/>
</dbReference>
<comment type="caution">
    <text evidence="2">The sequence shown here is derived from an EMBL/GenBank/DDBJ whole genome shotgun (WGS) entry which is preliminary data.</text>
</comment>
<evidence type="ECO:0000313" key="3">
    <source>
        <dbReference type="Proteomes" id="UP001139502"/>
    </source>
</evidence>
<keyword evidence="1" id="KW-0812">Transmembrane</keyword>
<dbReference type="RefSeq" id="WP_254165864.1">
    <property type="nucleotide sequence ID" value="NZ_JANAFB010000011.1"/>
</dbReference>
<proteinExistence type="predicted"/>
<dbReference type="AlphaFoldDB" id="A0A9X2KH76"/>
<organism evidence="2 3">
    <name type="scientific">Rothia santali</name>
    <dbReference type="NCBI Taxonomy" id="2949643"/>
    <lineage>
        <taxon>Bacteria</taxon>
        <taxon>Bacillati</taxon>
        <taxon>Actinomycetota</taxon>
        <taxon>Actinomycetes</taxon>
        <taxon>Micrococcales</taxon>
        <taxon>Micrococcaceae</taxon>
        <taxon>Rothia</taxon>
    </lineage>
</organism>
<keyword evidence="3" id="KW-1185">Reference proteome</keyword>